<comment type="cofactor">
    <cofactor evidence="1">
        <name>thiamine diphosphate</name>
        <dbReference type="ChEBI" id="CHEBI:58937"/>
    </cofactor>
</comment>
<evidence type="ECO:0000256" key="1">
    <source>
        <dbReference type="ARBA" id="ARBA00001964"/>
    </source>
</evidence>
<keyword evidence="4" id="KW-0479">Metal-binding</keyword>
<feature type="domain" description="Transketolase N-terminal" evidence="6">
    <location>
        <begin position="14"/>
        <end position="274"/>
    </location>
</feature>
<dbReference type="SUPFAM" id="SSF52518">
    <property type="entry name" value="Thiamin diphosphate-binding fold (THDP-binding)"/>
    <property type="match status" value="1"/>
</dbReference>
<dbReference type="STRING" id="47500.AF333_03185"/>
<evidence type="ECO:0000313" key="9">
    <source>
        <dbReference type="Proteomes" id="UP000037269"/>
    </source>
</evidence>
<dbReference type="RefSeq" id="WP_043067686.1">
    <property type="nucleotide sequence ID" value="NZ_BJOA01000134.1"/>
</dbReference>
<dbReference type="PROSITE" id="PS00801">
    <property type="entry name" value="TRANSKETOLASE_1"/>
    <property type="match status" value="1"/>
</dbReference>
<dbReference type="EMBL" id="FNED01000004">
    <property type="protein sequence ID" value="SDI49002.1"/>
    <property type="molecule type" value="Genomic_DNA"/>
</dbReference>
<evidence type="ECO:0000256" key="3">
    <source>
        <dbReference type="ARBA" id="ARBA00022679"/>
    </source>
</evidence>
<dbReference type="Gene3D" id="3.40.50.970">
    <property type="match status" value="1"/>
</dbReference>
<proteinExistence type="inferred from homology"/>
<evidence type="ECO:0000259" key="6">
    <source>
        <dbReference type="Pfam" id="PF00456"/>
    </source>
</evidence>
<evidence type="ECO:0000256" key="5">
    <source>
        <dbReference type="ARBA" id="ARBA00023052"/>
    </source>
</evidence>
<evidence type="ECO:0000313" key="8">
    <source>
        <dbReference type="EMBL" id="SDI49002.1"/>
    </source>
</evidence>
<dbReference type="EMBL" id="LGUG01000004">
    <property type="protein sequence ID" value="KON94643.1"/>
    <property type="molecule type" value="Genomic_DNA"/>
</dbReference>
<dbReference type="CDD" id="cd02012">
    <property type="entry name" value="TPP_TK"/>
    <property type="match status" value="1"/>
</dbReference>
<dbReference type="PANTHER" id="PTHR47514:SF1">
    <property type="entry name" value="TRANSKETOLASE N-TERMINAL SECTION-RELATED"/>
    <property type="match status" value="1"/>
</dbReference>
<dbReference type="Proteomes" id="UP000037269">
    <property type="component" value="Unassembled WGS sequence"/>
</dbReference>
<dbReference type="GO" id="GO:0016740">
    <property type="term" value="F:transferase activity"/>
    <property type="evidence" value="ECO:0007669"/>
    <property type="project" value="UniProtKB-KW"/>
</dbReference>
<name>A0A0D1UZF2_ANEMI</name>
<keyword evidence="3" id="KW-0808">Transferase</keyword>
<gene>
    <name evidence="7" type="ORF">AF333_03185</name>
    <name evidence="8" type="ORF">SAMN04487909_104207</name>
</gene>
<evidence type="ECO:0000256" key="2">
    <source>
        <dbReference type="ARBA" id="ARBA00007131"/>
    </source>
</evidence>
<evidence type="ECO:0000313" key="10">
    <source>
        <dbReference type="Proteomes" id="UP000182836"/>
    </source>
</evidence>
<dbReference type="GO" id="GO:0046872">
    <property type="term" value="F:metal ion binding"/>
    <property type="evidence" value="ECO:0007669"/>
    <property type="project" value="UniProtKB-KW"/>
</dbReference>
<keyword evidence="5" id="KW-0786">Thiamine pyrophosphate</keyword>
<dbReference type="InterPro" id="IPR049557">
    <property type="entry name" value="Transketolase_CS"/>
</dbReference>
<dbReference type="AlphaFoldDB" id="A0A0D1UZF2"/>
<dbReference type="Proteomes" id="UP000182836">
    <property type="component" value="Unassembled WGS sequence"/>
</dbReference>
<protein>
    <submittedName>
        <fullName evidence="7">Transketolase</fullName>
    </submittedName>
</protein>
<dbReference type="PANTHER" id="PTHR47514">
    <property type="entry name" value="TRANSKETOLASE N-TERMINAL SECTION-RELATED"/>
    <property type="match status" value="1"/>
</dbReference>
<dbReference type="InterPro" id="IPR029061">
    <property type="entry name" value="THDP-binding"/>
</dbReference>
<sequence>MSTVTEGKLTELKQYASNIRQEIVKMVAAANSGHPGGSLSAADILAVLYFHEMNAGPDKISDPDRDRFVLSKGHASPVLYASLAEKGYLPKEELATFRKINSRLQGHPSKKMLPGVEQSTGSLGQGLSAANGMALAARLDKRDYRVYALLGDGEIQEGMVWEAAMAAGHYKLDNLVAILDYNHLQIDGNVEDIMNVGPVADKFRAFNWHVIEIDGHNLEEIISALDEAKTVKGMPTFIVAHTVKGKGVSYMENACGWHGTAPNAEQLAQALEELCAQGGEK</sequence>
<dbReference type="OrthoDB" id="8732661at2"/>
<dbReference type="Pfam" id="PF00456">
    <property type="entry name" value="Transketolase_N"/>
    <property type="match status" value="1"/>
</dbReference>
<organism evidence="7 9">
    <name type="scientific">Aneurinibacillus migulanus</name>
    <name type="common">Bacillus migulanus</name>
    <dbReference type="NCBI Taxonomy" id="47500"/>
    <lineage>
        <taxon>Bacteria</taxon>
        <taxon>Bacillati</taxon>
        <taxon>Bacillota</taxon>
        <taxon>Bacilli</taxon>
        <taxon>Bacillales</taxon>
        <taxon>Paenibacillaceae</taxon>
        <taxon>Aneurinibacillus group</taxon>
        <taxon>Aneurinibacillus</taxon>
    </lineage>
</organism>
<comment type="similarity">
    <text evidence="2">Belongs to the transketolase family.</text>
</comment>
<dbReference type="InterPro" id="IPR005474">
    <property type="entry name" value="Transketolase_N"/>
</dbReference>
<evidence type="ECO:0000256" key="4">
    <source>
        <dbReference type="ARBA" id="ARBA00022723"/>
    </source>
</evidence>
<evidence type="ECO:0000313" key="7">
    <source>
        <dbReference type="EMBL" id="KON94643.1"/>
    </source>
</evidence>
<accession>A0A0D1UZF2</accession>
<reference evidence="8 10" key="2">
    <citation type="submission" date="2016-10" db="EMBL/GenBank/DDBJ databases">
        <authorList>
            <person name="de Groot N.N."/>
        </authorList>
    </citation>
    <scope>NUCLEOTIDE SEQUENCE [LARGE SCALE GENOMIC DNA]</scope>
    <source>
        <strain evidence="8 10">DSM 2895</strain>
    </source>
</reference>
<keyword evidence="9" id="KW-1185">Reference proteome</keyword>
<reference evidence="7 9" key="1">
    <citation type="submission" date="2015-07" db="EMBL/GenBank/DDBJ databases">
        <title>Fjat-14205 dsm 2895.</title>
        <authorList>
            <person name="Liu B."/>
            <person name="Wang J."/>
            <person name="Zhu Y."/>
            <person name="Liu G."/>
            <person name="Chen Q."/>
            <person name="Chen Z."/>
            <person name="Lan J."/>
            <person name="Che J."/>
            <person name="Ge C."/>
            <person name="Shi H."/>
            <person name="Pan Z."/>
            <person name="Liu X."/>
        </authorList>
    </citation>
    <scope>NUCLEOTIDE SEQUENCE [LARGE SCALE GENOMIC DNA]</scope>
    <source>
        <strain evidence="7 9">DSM 2895</strain>
    </source>
</reference>
<dbReference type="GeneID" id="42304213"/>
<dbReference type="PATRIC" id="fig|47500.8.peg.2998"/>